<organism evidence="2 3">
    <name type="scientific">Suillus discolor</name>
    <dbReference type="NCBI Taxonomy" id="1912936"/>
    <lineage>
        <taxon>Eukaryota</taxon>
        <taxon>Fungi</taxon>
        <taxon>Dikarya</taxon>
        <taxon>Basidiomycota</taxon>
        <taxon>Agaricomycotina</taxon>
        <taxon>Agaricomycetes</taxon>
        <taxon>Agaricomycetidae</taxon>
        <taxon>Boletales</taxon>
        <taxon>Suillineae</taxon>
        <taxon>Suillaceae</taxon>
        <taxon>Suillus</taxon>
    </lineage>
</organism>
<evidence type="ECO:0000313" key="3">
    <source>
        <dbReference type="Proteomes" id="UP000823399"/>
    </source>
</evidence>
<reference evidence="2" key="1">
    <citation type="journal article" date="2020" name="New Phytol.">
        <title>Comparative genomics reveals dynamic genome evolution in host specialist ectomycorrhizal fungi.</title>
        <authorList>
            <person name="Lofgren L.A."/>
            <person name="Nguyen N.H."/>
            <person name="Vilgalys R."/>
            <person name="Ruytinx J."/>
            <person name="Liao H.L."/>
            <person name="Branco S."/>
            <person name="Kuo A."/>
            <person name="LaButti K."/>
            <person name="Lipzen A."/>
            <person name="Andreopoulos W."/>
            <person name="Pangilinan J."/>
            <person name="Riley R."/>
            <person name="Hundley H."/>
            <person name="Na H."/>
            <person name="Barry K."/>
            <person name="Grigoriev I.V."/>
            <person name="Stajich J.E."/>
            <person name="Kennedy P.G."/>
        </authorList>
    </citation>
    <scope>NUCLEOTIDE SEQUENCE</scope>
    <source>
        <strain evidence="2">FC423</strain>
    </source>
</reference>
<evidence type="ECO:0000313" key="2">
    <source>
        <dbReference type="EMBL" id="KAG2094637.1"/>
    </source>
</evidence>
<dbReference type="EMBL" id="JABBWM010000078">
    <property type="protein sequence ID" value="KAG2094637.1"/>
    <property type="molecule type" value="Genomic_DNA"/>
</dbReference>
<accession>A0A9P7EY43</accession>
<keyword evidence="3" id="KW-1185">Reference proteome</keyword>
<protein>
    <submittedName>
        <fullName evidence="2">Uncharacterized protein</fullName>
    </submittedName>
</protein>
<dbReference type="GeneID" id="64704467"/>
<keyword evidence="1" id="KW-0472">Membrane</keyword>
<comment type="caution">
    <text evidence="2">The sequence shown here is derived from an EMBL/GenBank/DDBJ whole genome shotgun (WGS) entry which is preliminary data.</text>
</comment>
<name>A0A9P7EY43_9AGAM</name>
<sequence>MDFYTYPVDIQQCNRLIASAIAITAICAQYTTLIMAQPEAHNNTMKSQPAHWINEEITVLINHMYDHCTDSEGSGNFKPQVYTSAVTTINDDPNLQPMQIGPAKTVDIVLPFHAISLSCSPSVPHCSTSSCLLAPYGASAR</sequence>
<dbReference type="RefSeq" id="XP_041287599.1">
    <property type="nucleotide sequence ID" value="XM_041442208.1"/>
</dbReference>
<dbReference type="AlphaFoldDB" id="A0A9P7EY43"/>
<keyword evidence="1" id="KW-0812">Transmembrane</keyword>
<dbReference type="Proteomes" id="UP000823399">
    <property type="component" value="Unassembled WGS sequence"/>
</dbReference>
<feature type="transmembrane region" description="Helical" evidence="1">
    <location>
        <begin position="16"/>
        <end position="36"/>
    </location>
</feature>
<proteinExistence type="predicted"/>
<evidence type="ECO:0000256" key="1">
    <source>
        <dbReference type="SAM" id="Phobius"/>
    </source>
</evidence>
<keyword evidence="1" id="KW-1133">Transmembrane helix</keyword>
<gene>
    <name evidence="2" type="ORF">F5147DRAFT_778943</name>
</gene>
<dbReference type="OrthoDB" id="2690769at2759"/>